<reference evidence="6" key="2">
    <citation type="journal article" date="2018" name="Nat. Commun.">
        <title>Tailed giant Tupanvirus possesses the most complete translational apparatus of the known virosphere.</title>
        <authorList>
            <person name="Abrahao J."/>
            <person name="Silva L."/>
            <person name="Silva L.S."/>
            <person name="Khalil J.Y.B."/>
            <person name="Rodrigues R."/>
            <person name="Arantes T."/>
            <person name="Assis F."/>
            <person name="Boratto P."/>
            <person name="Andrade M."/>
            <person name="Kroon E.G."/>
            <person name="Ribeiro B."/>
            <person name="Bergier I."/>
            <person name="Seligmann H."/>
            <person name="Ghigo E."/>
            <person name="Colson P."/>
            <person name="Levasseur A."/>
            <person name="Kroemer G."/>
            <person name="Raoult D."/>
            <person name="La Scola B."/>
        </authorList>
    </citation>
    <scope>NUCLEOTIDE SEQUENCE [LARGE SCALE GENOMIC DNA]</scope>
    <source>
        <strain evidence="6">Deep ocean</strain>
    </source>
</reference>
<dbReference type="GO" id="GO:0003756">
    <property type="term" value="F:protein disulfide isomerase activity"/>
    <property type="evidence" value="ECO:0007669"/>
    <property type="project" value="TreeGrafter"/>
</dbReference>
<evidence type="ECO:0000256" key="1">
    <source>
        <dbReference type="ARBA" id="ARBA00006347"/>
    </source>
</evidence>
<keyword evidence="4" id="KW-1133">Transmembrane helix</keyword>
<comment type="similarity">
    <text evidence="1">Belongs to the protein disulfide isomerase family.</text>
</comment>
<keyword evidence="4" id="KW-0812">Transmembrane</keyword>
<dbReference type="GO" id="GO:0006457">
    <property type="term" value="P:protein folding"/>
    <property type="evidence" value="ECO:0007669"/>
    <property type="project" value="TreeGrafter"/>
</dbReference>
<dbReference type="PANTHER" id="PTHR45672:SF3">
    <property type="entry name" value="THIOREDOXIN DOMAIN-CONTAINING PROTEIN 5"/>
    <property type="match status" value="1"/>
</dbReference>
<reference evidence="6" key="1">
    <citation type="submission" date="2017-06" db="EMBL/GenBank/DDBJ databases">
        <authorList>
            <person name="Assis F.L."/>
            <person name="Abrahao J.S."/>
            <person name="Silva L."/>
            <person name="Khalil J.B."/>
            <person name="Rodrigues R."/>
            <person name="Silva L.S."/>
            <person name="Boratto P."/>
            <person name="Andrade M."/>
            <person name="Kroon E.G."/>
            <person name="Ribeiro B."/>
            <person name="Bergier I."/>
            <person name="Seligmann H."/>
            <person name="Ghigo E."/>
            <person name="Colson P."/>
            <person name="Levasseur A."/>
            <person name="Raoult D."/>
            <person name="Scola B.L."/>
        </authorList>
    </citation>
    <scope>NUCLEOTIDE SEQUENCE</scope>
    <source>
        <strain evidence="6">Deep ocean</strain>
    </source>
</reference>
<feature type="domain" description="Thioredoxin" evidence="5">
    <location>
        <begin position="56"/>
        <end position="186"/>
    </location>
</feature>
<dbReference type="InterPro" id="IPR013766">
    <property type="entry name" value="Thioredoxin_domain"/>
</dbReference>
<dbReference type="GeneID" id="80517431"/>
<dbReference type="PROSITE" id="PS51352">
    <property type="entry name" value="THIOREDOXIN_2"/>
    <property type="match status" value="1"/>
</dbReference>
<evidence type="ECO:0000256" key="3">
    <source>
        <dbReference type="SAM" id="MobiDB-lite"/>
    </source>
</evidence>
<protein>
    <submittedName>
        <fullName evidence="6">Thioredoxin domain-containing protein</fullName>
    </submittedName>
</protein>
<dbReference type="KEGG" id="vg:80517431"/>
<evidence type="ECO:0000256" key="4">
    <source>
        <dbReference type="SAM" id="Phobius"/>
    </source>
</evidence>
<evidence type="ECO:0000259" key="5">
    <source>
        <dbReference type="PROSITE" id="PS51352"/>
    </source>
</evidence>
<dbReference type="SUPFAM" id="SSF52833">
    <property type="entry name" value="Thioredoxin-like"/>
    <property type="match status" value="1"/>
</dbReference>
<organism evidence="6">
    <name type="scientific">Tupanvirus deep ocean</name>
    <dbReference type="NCBI Taxonomy" id="2126984"/>
    <lineage>
        <taxon>Viruses</taxon>
        <taxon>Varidnaviria</taxon>
        <taxon>Bamfordvirae</taxon>
        <taxon>Nucleocytoviricota</taxon>
        <taxon>Megaviricetes</taxon>
        <taxon>Imitervirales</taxon>
        <taxon>Mimiviridae</taxon>
        <taxon>Megamimivirinae</taxon>
        <taxon>Tupanvirus</taxon>
        <taxon>Tupanvirus altamarinense</taxon>
    </lineage>
</organism>
<dbReference type="PANTHER" id="PTHR45672">
    <property type="entry name" value="PROTEIN DISULFIDE-ISOMERASE C17H9.14C-RELATED"/>
    <property type="match status" value="1"/>
</dbReference>
<sequence>MIGNLTAQQILLIILGIVVLLWLIYWLVSCKKTNKVVTNQPQYRHPGYVINQQQPIIRQPQAPQTTVQQHPPVQQSPVVQPGQNISADTVTQQESPFTLYYFHSPLCKHCKDFNPAWEEVANRLKNINGINMHKIDATRSENENLAFYYNITGYPTVILVTPDKNVEYNGDRSAHDLHNFVVSNVNEYSQNNQYVPNNQFDVNNRYANNNQYITNNQYPPNTQYVHNAQLAQSC</sequence>
<dbReference type="InterPro" id="IPR051063">
    <property type="entry name" value="PDI"/>
</dbReference>
<accession>A0A6N1NUE2</accession>
<dbReference type="RefSeq" id="YP_010780740.1">
    <property type="nucleotide sequence ID" value="NC_075038.1"/>
</dbReference>
<name>A0A6N1NUE2_9VIRU</name>
<keyword evidence="4" id="KW-0472">Membrane</keyword>
<dbReference type="Pfam" id="PF00085">
    <property type="entry name" value="Thioredoxin"/>
    <property type="match status" value="1"/>
</dbReference>
<dbReference type="EMBL" id="MF405918">
    <property type="protein sequence ID" value="QKU34122.1"/>
    <property type="molecule type" value="Genomic_DNA"/>
</dbReference>
<dbReference type="CDD" id="cd02961">
    <property type="entry name" value="PDI_a_family"/>
    <property type="match status" value="1"/>
</dbReference>
<feature type="transmembrane region" description="Helical" evidence="4">
    <location>
        <begin position="6"/>
        <end position="28"/>
    </location>
</feature>
<proteinExistence type="inferred from homology"/>
<evidence type="ECO:0000256" key="2">
    <source>
        <dbReference type="ARBA" id="ARBA00022729"/>
    </source>
</evidence>
<feature type="region of interest" description="Disordered" evidence="3">
    <location>
        <begin position="62"/>
        <end position="81"/>
    </location>
</feature>
<keyword evidence="2" id="KW-0732">Signal</keyword>
<evidence type="ECO:0000313" key="6">
    <source>
        <dbReference type="EMBL" id="QKU34122.1"/>
    </source>
</evidence>
<dbReference type="Gene3D" id="3.40.30.10">
    <property type="entry name" value="Glutaredoxin"/>
    <property type="match status" value="1"/>
</dbReference>
<dbReference type="InterPro" id="IPR036249">
    <property type="entry name" value="Thioredoxin-like_sf"/>
</dbReference>